<organism evidence="2 3">
    <name type="scientific">Rugamonas brunnea</name>
    <dbReference type="NCBI Taxonomy" id="2758569"/>
    <lineage>
        <taxon>Bacteria</taxon>
        <taxon>Pseudomonadati</taxon>
        <taxon>Pseudomonadota</taxon>
        <taxon>Betaproteobacteria</taxon>
        <taxon>Burkholderiales</taxon>
        <taxon>Oxalobacteraceae</taxon>
        <taxon>Telluria group</taxon>
        <taxon>Rugamonas</taxon>
    </lineage>
</organism>
<feature type="signal peptide" evidence="1">
    <location>
        <begin position="1"/>
        <end position="42"/>
    </location>
</feature>
<accession>A0A7W2IE42</accession>
<sequence length="621" mass="65825">MQQVHTARGHLARTRFKRGAAAQACAAAIALIGAAHPGMASAGDFSLDNGIDGQWSFGTSVGSSWRAREADPALIGIGNGGRSIGQNDDGNLNYGKGAAFSTIAKFNGEVKLKKDNFGVVIGAKGWYDYAGERKRVAHGSFANGYAADTALDDAGFDTLSKFSGIALDNAYGFGTVEVAKDMPLSVKLGNHVVNWGESLFIPGINQFGAFDITAANRPGAQVKEILLPIPQASATLSLPNGVNLEAFYQFAWKKNILDGCGTYWSLSDFLNCPGGAVAGGDPLPDQLQYNGVPPAPGLPPFNFRLGRAPDNKPKSSGQFGLAARYQVAAIDTDLGVYFANYHARNPIYSLVKSPSPGASVWSGALALAGGPGPLQFQWDYAARDIRVLGMSASTAVAGWSLSGEASFTKDVPVQINTTDLTAGAALGVGPLARLAATPAGGAMQGYDLKNKAQAQVSTVKIFPQVAAAESLTLIGELAYQHWSGMGDPATTTRYGRASVFGLAQTATIPCAFTGNPNPANCEDKGFFTSNAWGYRLQAELSYPDVFAGVNLKPRLFWSQDVKGYSADNTFVEDRQVLGLALRADYNNRYYADVSYTRYNHGAKYDVLHDRDYYSAVVGINF</sequence>
<keyword evidence="3" id="KW-1185">Reference proteome</keyword>
<keyword evidence="1" id="KW-0732">Signal</keyword>
<dbReference type="RefSeq" id="WP_182167164.1">
    <property type="nucleotide sequence ID" value="NZ_JACEZT010000024.1"/>
</dbReference>
<evidence type="ECO:0000313" key="2">
    <source>
        <dbReference type="EMBL" id="MBA5640079.1"/>
    </source>
</evidence>
<protein>
    <submittedName>
        <fullName evidence="2">DUF1302 domain-containing protein</fullName>
    </submittedName>
</protein>
<evidence type="ECO:0000256" key="1">
    <source>
        <dbReference type="SAM" id="SignalP"/>
    </source>
</evidence>
<comment type="caution">
    <text evidence="2">The sequence shown here is derived from an EMBL/GenBank/DDBJ whole genome shotgun (WGS) entry which is preliminary data.</text>
</comment>
<evidence type="ECO:0000313" key="3">
    <source>
        <dbReference type="Proteomes" id="UP000534388"/>
    </source>
</evidence>
<dbReference type="EMBL" id="JACEZT010000024">
    <property type="protein sequence ID" value="MBA5640079.1"/>
    <property type="molecule type" value="Genomic_DNA"/>
</dbReference>
<gene>
    <name evidence="2" type="ORF">H3H37_23740</name>
</gene>
<reference evidence="2 3" key="1">
    <citation type="submission" date="2020-07" db="EMBL/GenBank/DDBJ databases">
        <title>Novel species isolated from subtropical streams in China.</title>
        <authorList>
            <person name="Lu H."/>
        </authorList>
    </citation>
    <scope>NUCLEOTIDE SEQUENCE [LARGE SCALE GENOMIC DNA]</scope>
    <source>
        <strain evidence="2 3">LX20W</strain>
    </source>
</reference>
<name>A0A7W2IE42_9BURK</name>
<dbReference type="AlphaFoldDB" id="A0A7W2IE42"/>
<dbReference type="Proteomes" id="UP000534388">
    <property type="component" value="Unassembled WGS sequence"/>
</dbReference>
<dbReference type="InterPro" id="IPR010727">
    <property type="entry name" value="DUF1302"/>
</dbReference>
<feature type="chain" id="PRO_5031422374" evidence="1">
    <location>
        <begin position="43"/>
        <end position="621"/>
    </location>
</feature>
<proteinExistence type="predicted"/>
<dbReference type="Pfam" id="PF06980">
    <property type="entry name" value="DUF1302"/>
    <property type="match status" value="1"/>
</dbReference>